<keyword evidence="2" id="KW-1003">Cell membrane</keyword>
<evidence type="ECO:0000256" key="7">
    <source>
        <dbReference type="SAM" id="Phobius"/>
    </source>
</evidence>
<dbReference type="RefSeq" id="WP_247472300.1">
    <property type="nucleotide sequence ID" value="NZ_JBHMAR010000002.1"/>
</dbReference>
<dbReference type="Pfam" id="PF13396">
    <property type="entry name" value="PLDc_N"/>
    <property type="match status" value="1"/>
</dbReference>
<evidence type="ECO:0000256" key="6">
    <source>
        <dbReference type="SAM" id="MobiDB-lite"/>
    </source>
</evidence>
<feature type="region of interest" description="Disordered" evidence="6">
    <location>
        <begin position="62"/>
        <end position="84"/>
    </location>
</feature>
<accession>A0ABV5V8S9</accession>
<evidence type="ECO:0000256" key="3">
    <source>
        <dbReference type="ARBA" id="ARBA00022692"/>
    </source>
</evidence>
<evidence type="ECO:0000256" key="4">
    <source>
        <dbReference type="ARBA" id="ARBA00022989"/>
    </source>
</evidence>
<comment type="caution">
    <text evidence="9">The sequence shown here is derived from an EMBL/GenBank/DDBJ whole genome shotgun (WGS) entry which is preliminary data.</text>
</comment>
<gene>
    <name evidence="9" type="ORF">ACFFRO_03360</name>
</gene>
<protein>
    <submittedName>
        <fullName evidence="9">PLDc N-terminal domain-containing protein</fullName>
    </submittedName>
</protein>
<keyword evidence="4 7" id="KW-1133">Transmembrane helix</keyword>
<sequence length="84" mass="9088">MLEWLTFVLLALLAVMYVHSLIECVRTPSARIRRLPKPVWLLVMLWAPILGALAWTYFGKEPESSGTAASGTSAGSGADASIRA</sequence>
<evidence type="ECO:0000259" key="8">
    <source>
        <dbReference type="Pfam" id="PF13396"/>
    </source>
</evidence>
<organism evidence="9 10">
    <name type="scientific">Streptomyces thermocoprophilus</name>
    <dbReference type="NCBI Taxonomy" id="78356"/>
    <lineage>
        <taxon>Bacteria</taxon>
        <taxon>Bacillati</taxon>
        <taxon>Actinomycetota</taxon>
        <taxon>Actinomycetes</taxon>
        <taxon>Kitasatosporales</taxon>
        <taxon>Streptomycetaceae</taxon>
        <taxon>Streptomyces</taxon>
    </lineage>
</organism>
<feature type="compositionally biased region" description="Low complexity" evidence="6">
    <location>
        <begin position="64"/>
        <end position="84"/>
    </location>
</feature>
<evidence type="ECO:0000313" key="10">
    <source>
        <dbReference type="Proteomes" id="UP001589703"/>
    </source>
</evidence>
<keyword evidence="3 7" id="KW-0812">Transmembrane</keyword>
<comment type="subcellular location">
    <subcellularLocation>
        <location evidence="1">Cell membrane</location>
        <topology evidence="1">Multi-pass membrane protein</topology>
    </subcellularLocation>
</comment>
<dbReference type="Proteomes" id="UP001589703">
    <property type="component" value="Unassembled WGS sequence"/>
</dbReference>
<evidence type="ECO:0000313" key="9">
    <source>
        <dbReference type="EMBL" id="MFB9734189.1"/>
    </source>
</evidence>
<name>A0ABV5V8S9_9ACTN</name>
<evidence type="ECO:0000256" key="5">
    <source>
        <dbReference type="ARBA" id="ARBA00023136"/>
    </source>
</evidence>
<keyword evidence="10" id="KW-1185">Reference proteome</keyword>
<feature type="transmembrane region" description="Helical" evidence="7">
    <location>
        <begin position="39"/>
        <end position="58"/>
    </location>
</feature>
<dbReference type="EMBL" id="JBHMAR010000002">
    <property type="protein sequence ID" value="MFB9734189.1"/>
    <property type="molecule type" value="Genomic_DNA"/>
</dbReference>
<evidence type="ECO:0000256" key="2">
    <source>
        <dbReference type="ARBA" id="ARBA00022475"/>
    </source>
</evidence>
<feature type="domain" description="Cardiolipin synthase N-terminal" evidence="8">
    <location>
        <begin position="20"/>
        <end position="59"/>
    </location>
</feature>
<evidence type="ECO:0000256" key="1">
    <source>
        <dbReference type="ARBA" id="ARBA00004651"/>
    </source>
</evidence>
<keyword evidence="5 7" id="KW-0472">Membrane</keyword>
<dbReference type="InterPro" id="IPR027379">
    <property type="entry name" value="CLS_N"/>
</dbReference>
<proteinExistence type="predicted"/>
<reference evidence="9 10" key="1">
    <citation type="submission" date="2024-09" db="EMBL/GenBank/DDBJ databases">
        <authorList>
            <person name="Sun Q."/>
            <person name="Mori K."/>
        </authorList>
    </citation>
    <scope>NUCLEOTIDE SEQUENCE [LARGE SCALE GENOMIC DNA]</scope>
    <source>
        <strain evidence="9 10">JCM 10918</strain>
    </source>
</reference>